<dbReference type="InterPro" id="IPR045474">
    <property type="entry name" value="GEVED"/>
</dbReference>
<evidence type="ECO:0000256" key="1">
    <source>
        <dbReference type="ARBA" id="ARBA00022729"/>
    </source>
</evidence>
<dbReference type="EMBL" id="BAABCS010000002">
    <property type="protein sequence ID" value="GAA4039574.1"/>
    <property type="molecule type" value="Genomic_DNA"/>
</dbReference>
<dbReference type="Gene3D" id="2.60.40.2700">
    <property type="match status" value="2"/>
</dbReference>
<keyword evidence="1" id="KW-0732">Signal</keyword>
<dbReference type="Pfam" id="PF02368">
    <property type="entry name" value="Big_2"/>
    <property type="match status" value="1"/>
</dbReference>
<feature type="domain" description="Ig-like" evidence="2">
    <location>
        <begin position="1121"/>
        <end position="1216"/>
    </location>
</feature>
<dbReference type="InterPro" id="IPR026444">
    <property type="entry name" value="Secre_tail"/>
</dbReference>
<proteinExistence type="predicted"/>
<dbReference type="InterPro" id="IPR044023">
    <property type="entry name" value="Ig_7"/>
</dbReference>
<dbReference type="CDD" id="cd00063">
    <property type="entry name" value="FN3"/>
    <property type="match status" value="2"/>
</dbReference>
<dbReference type="Proteomes" id="UP001500426">
    <property type="component" value="Unassembled WGS sequence"/>
</dbReference>
<dbReference type="InterPro" id="IPR008964">
    <property type="entry name" value="Invasin/intimin_cell_adhesion"/>
</dbReference>
<dbReference type="Pfam" id="PF19081">
    <property type="entry name" value="Ig_7"/>
    <property type="match status" value="2"/>
</dbReference>
<reference evidence="5" key="1">
    <citation type="journal article" date="2019" name="Int. J. Syst. Evol. Microbiol.">
        <title>The Global Catalogue of Microorganisms (GCM) 10K type strain sequencing project: providing services to taxonomists for standard genome sequencing and annotation.</title>
        <authorList>
            <consortium name="The Broad Institute Genomics Platform"/>
            <consortium name="The Broad Institute Genome Sequencing Center for Infectious Disease"/>
            <person name="Wu L."/>
            <person name="Ma J."/>
        </authorList>
    </citation>
    <scope>NUCLEOTIDE SEQUENCE [LARGE SCALE GENOMIC DNA]</scope>
    <source>
        <strain evidence="5">JCM 17068</strain>
    </source>
</reference>
<evidence type="ECO:0000313" key="4">
    <source>
        <dbReference type="EMBL" id="GAA4039574.1"/>
    </source>
</evidence>
<dbReference type="Gene3D" id="2.60.40.10">
    <property type="entry name" value="Immunoglobulins"/>
    <property type="match status" value="5"/>
</dbReference>
<name>A0ABP7UBA7_9FLAO</name>
<dbReference type="Pfam" id="PF18962">
    <property type="entry name" value="Por_Secre_tail"/>
    <property type="match status" value="1"/>
</dbReference>
<evidence type="ECO:0008006" key="6">
    <source>
        <dbReference type="Google" id="ProtNLM"/>
    </source>
</evidence>
<dbReference type="Pfam" id="PF20009">
    <property type="entry name" value="GEVED"/>
    <property type="match status" value="2"/>
</dbReference>
<dbReference type="InterPro" id="IPR003343">
    <property type="entry name" value="Big_2"/>
</dbReference>
<evidence type="ECO:0000259" key="2">
    <source>
        <dbReference type="PROSITE" id="PS50835"/>
    </source>
</evidence>
<dbReference type="PROSITE" id="PS50835">
    <property type="entry name" value="IG_LIKE"/>
    <property type="match status" value="1"/>
</dbReference>
<evidence type="ECO:0000259" key="3">
    <source>
        <dbReference type="PROSITE" id="PS50853"/>
    </source>
</evidence>
<dbReference type="InterPro" id="IPR007110">
    <property type="entry name" value="Ig-like_dom"/>
</dbReference>
<dbReference type="InterPro" id="IPR036179">
    <property type="entry name" value="Ig-like_dom_sf"/>
</dbReference>
<dbReference type="InterPro" id="IPR036116">
    <property type="entry name" value="FN3_sf"/>
</dbReference>
<dbReference type="SUPFAM" id="SSF49265">
    <property type="entry name" value="Fibronectin type III"/>
    <property type="match status" value="1"/>
</dbReference>
<evidence type="ECO:0000313" key="5">
    <source>
        <dbReference type="Proteomes" id="UP001500426"/>
    </source>
</evidence>
<organism evidence="4 5">
    <name type="scientific">Flavobacterium chungnamense</name>
    <dbReference type="NCBI Taxonomy" id="706182"/>
    <lineage>
        <taxon>Bacteria</taxon>
        <taxon>Pseudomonadati</taxon>
        <taxon>Bacteroidota</taxon>
        <taxon>Flavobacteriia</taxon>
        <taxon>Flavobacteriales</taxon>
        <taxon>Flavobacteriaceae</taxon>
        <taxon>Flavobacterium</taxon>
    </lineage>
</organism>
<dbReference type="PROSITE" id="PS50853">
    <property type="entry name" value="FN3"/>
    <property type="match status" value="2"/>
</dbReference>
<keyword evidence="5" id="KW-1185">Reference proteome</keyword>
<sequence length="2921" mass="301802">MQESTICGNSPDIKGKMRTSWILASLLFFIFLFQGSTAFAQGYTVPTCSVGIASNTYGPMNSNATANSKNRTAYIIPASQLATVAGSNLNSIFFRRMAATGSLTGTTTFNIYLKQTTATDFGATSPTWATEIASATLVYSGTGAAEVGSTAGFKEFVFSSAFPYSGGANNLAVYVEYTQTTAQSPAITWDYEYGSTCISTTNNNTTKYANGTGALSATLTTSNYRRPVTAFNFTLPPCTGTPAPGNTIASSLTPCYNASVILSLQNGTAGSGVTYQWYNSGGLISGATSATYTTPALIAAETYYCNVTCSGNTTSSNSVVITPGTSITVPYNEGFESLTTANTLPTCISSNPAVASGGKVQTYIASATGTNAALLARTGTKFSAVYWSPSNTSGYVFSAPLQLTGGVNYAASVFYRTDGVAWTDVTLYYGTSATTGAMTNTIATIANANATSYTQLSGFFTPPTTGVYYVAYRAFNSTSSPNYCSFDDFSVDVAPTCVVPTSLTSSAITNNTATIGWTASVTPPINGYDYYYSTSATAPIGSTTPSGNVSTTTFSVPLSGLTANTQYYYWVRSNCSLSDQSAWSGPATFYTGHCQPTGGTSSTTYYLNNISVSGTQQNFSSSVSAYNAYTNNSATSCSQFAGGTFGLSLASAGGSTYYYYCWIDWNNDLDFNDVGETMVGTTTYAATYSSSSLTVPSGQALGSYRMRVASSFSGAITSCGPAPYGSYVDYTFNVVPVPTCYTPTGLTRSNLTASTADVSWTAPVSGNAPIQYEYAVTTSATPPTSGIITTSTSVTGVAITPSVNYYLHVRSECTLGSDYSGWSTSSPFMYILGDVCSSAISLDALTSPLNGTTVGAANDRTATCGTTGTHTAPDLFYSITVPSGFTLSIGNTASSYDNANSLLYGTCASLTQVSCLDANTTAQTWVNNTGVSQTAYWVQDGWSSASGTYTLAWTLTPPPIVVSSFTPATICSANLATTVITLTGTNFTNATAVNLNGVSTPFTVVNDTTITVALTGSSTAGTFVVYNAVTSGTNATAFVINPSPVVAPILGASNDLCIPNTLSLTNASALGVWSSSNALIATVDSSGIVTGVTEGTATISYTVTDNGCATASTYVVNVKEPVTITTQPQPQVILTGTNATFSVVSTGSGLAYQWEESIDGGTTFLPVSNGGVYSGATSNSLVLTAVPDTMNTYQYQCIVSGASPCDPVTSNSVVLTVGNTAITANPSNVNLCDSGTAVFTVATSGIATSFQWYEDQGFGPLAITNGGNYSGANSATLTIVGNTTVNNGWTYYVDVTGAITVSSTTATLNVATAVAVTTSPSNQTVCYSGGSASFTAAFSGSFTGYQWQYSTDNATWNNVANGTPVGASYTGATSNTLNVTTTGATPAAGTYFYQVVAIATVPCASITSASAQLLINNPTITTQPVAAVVLAGNPATFTAGVTASGIVTYQWQRATTLNGTYSNVVDLTPATVTYTGANTTTLTVLSTTSTAASTANFYRLVVTSDGCSVTSTGAQLTISNYCAIPTSTSTASYFNDFTVSGGVTTISNTASGFSTGGYGNFLGQSASQLQGQSVSFTTALVGTTVGVAVWIDWNQNATFETTERVYNSAAYVSAASGSFVVPVTALPGATRMRIAMDFNATSPLACPSTGARREVEDYTFIVLVPPPCSGTPTAGTATSSVANVCFSGTANLSVSGFTTGVTGISLQWYNSAGAISGATNTTFTSPVLSSPETYFCRVTCTNSGLYADTNTINIGVNAPSVDSTTPAGRCGLGTVNLSATGSAGSTLAWYDVATGGTSIATGATFTTPSISSTTNYYVQAEVGGSTFSGARTAPTSTTTTTASNYGLVFNVTTAFTLNSVKVYPNSATAGNVTIQLQTSTGTPIQTLSAFPLPVGTGTTAVTVPLNWNIPVGTDYRLIATTSSSMVRESAIGGFPYALGTAGSITNGYISGTSTTYYYFYDWSISTGCSSARTMVTATVTAPPALTLSSLNSTICVGNSATVSLTSTVGDYDSYVWSPITGVSGNENVGYTFNPTATTTYTLTASNSTGCVNTATYNVTVNPLPVNTIVASSNTLCASASPVLLTASASVPANLVLGTGTTVNATTAYPAPFSNYYGGAKHQMLIRASELTALGFNAGDQISAIAMNVTSVGTSFTGTLNSFSVAMGHTANTVLTSTAFVGGLTTVRTAANLSVPTTGLPTNVSIPFNSNFTWDGTNNVVIQTSYSNANAGTTLFTVQSTNTTLGFVATNWYRADSVTAAAILSAATPTGSGTSRPNIVLTKSAILQYAWSPTTELYTDALMSTPYTGGNSGSVYARPTADRTYSVVATNPATSCFSTATVNLTVSPVSVSGTASANAAVLCSGSGTSLSLTGNVGSIQWQQSANGTTWTNISGATSASLNTGNLLATTYYQAVVTSGVCSSATSNVVMVTVNSVTYGSISTTTACLNTNATLTISGLVPNSTSTVGYTLGGVAQTPANIVANASGVGTFEVFLTTTGQSVVVTSITRVDVTPSCPLVPTSGTSVALLVNTNCSTIAPATCGTTLAGWYSTVTATWSNLAQGYRFKITKVDMNTNAPIASPVIIDRPVNNISLANVPNTAYNSRYMFEVAVMMNGVWQSFYGPACYLNTPNPVSTIGAQCGSTLTAMNQWITAGAVSNVTAYRFRVTRVISGVPTGTSQETTQPANKFNMTQLSGILYASTYRVEVSLRNTDGTFLPYGTACNINTPAHPTTQVRSVQCNNYQVTSNSELIIADAVTGAITYRFRVYNGVDYDTFYDNQFNRFTLNNFPGLIPNGAIYSVQVAVKLPNEPSFGPYSKACTIKTPMQARAIASDVQLEVVNVFEALAYPNPFAENFKLDVKTNSEANIQVRVYDMIGKLVEDKMINASDIQNFELGNQYPSGVYNVIVSQESNTKTLRVIKR</sequence>
<gene>
    <name evidence="4" type="ORF">GCM10022388_00070</name>
</gene>
<feature type="domain" description="Fibronectin type-III" evidence="3">
    <location>
        <begin position="499"/>
        <end position="594"/>
    </location>
</feature>
<dbReference type="SUPFAM" id="SSF48726">
    <property type="entry name" value="Immunoglobulin"/>
    <property type="match status" value="1"/>
</dbReference>
<dbReference type="InterPro" id="IPR003961">
    <property type="entry name" value="FN3_dom"/>
</dbReference>
<dbReference type="SUPFAM" id="SSF49373">
    <property type="entry name" value="Invasin/intimin cell-adhesion fragments"/>
    <property type="match status" value="1"/>
</dbReference>
<accession>A0ABP7UBA7</accession>
<protein>
    <recommendedName>
        <fullName evidence="6">T9SS type A sorting domain-containing protein</fullName>
    </recommendedName>
</protein>
<dbReference type="NCBIfam" id="TIGR04183">
    <property type="entry name" value="Por_Secre_tail"/>
    <property type="match status" value="1"/>
</dbReference>
<dbReference type="SMART" id="SM00060">
    <property type="entry name" value="FN3"/>
    <property type="match status" value="2"/>
</dbReference>
<feature type="domain" description="Fibronectin type-III" evidence="3">
    <location>
        <begin position="742"/>
        <end position="834"/>
    </location>
</feature>
<dbReference type="InterPro" id="IPR013783">
    <property type="entry name" value="Ig-like_fold"/>
</dbReference>
<comment type="caution">
    <text evidence="4">The sequence shown here is derived from an EMBL/GenBank/DDBJ whole genome shotgun (WGS) entry which is preliminary data.</text>
</comment>